<accession>A0A9Q8P2R3</accession>
<reference evidence="7" key="1">
    <citation type="submission" date="2021-12" db="EMBL/GenBank/DDBJ databases">
        <authorList>
            <person name="Zaccaron A."/>
            <person name="Stergiopoulos I."/>
        </authorList>
    </citation>
    <scope>NUCLEOTIDE SEQUENCE</scope>
    <source>
        <strain evidence="7">Race5_Kim</strain>
    </source>
</reference>
<proteinExistence type="predicted"/>
<dbReference type="PROSITE" id="PS51292">
    <property type="entry name" value="ZF_RING_CH"/>
    <property type="match status" value="1"/>
</dbReference>
<keyword evidence="5" id="KW-1133">Transmembrane helix</keyword>
<dbReference type="SMART" id="SM00744">
    <property type="entry name" value="RINGv"/>
    <property type="match status" value="1"/>
</dbReference>
<keyword evidence="2" id="KW-0863">Zinc-finger</keyword>
<feature type="compositionally biased region" description="Low complexity" evidence="4">
    <location>
        <begin position="24"/>
        <end position="44"/>
    </location>
</feature>
<dbReference type="EMBL" id="CP090163">
    <property type="protein sequence ID" value="UJO10937.1"/>
    <property type="molecule type" value="Genomic_DNA"/>
</dbReference>
<dbReference type="OrthoDB" id="264354at2759"/>
<feature type="transmembrane region" description="Helical" evidence="5">
    <location>
        <begin position="154"/>
        <end position="183"/>
    </location>
</feature>
<dbReference type="GO" id="GO:0008270">
    <property type="term" value="F:zinc ion binding"/>
    <property type="evidence" value="ECO:0007669"/>
    <property type="project" value="UniProtKB-KW"/>
</dbReference>
<keyword evidence="8" id="KW-1185">Reference proteome</keyword>
<dbReference type="AlphaFoldDB" id="A0A9Q8P2R3"/>
<keyword evidence="1" id="KW-0479">Metal-binding</keyword>
<organism evidence="7 8">
    <name type="scientific">Passalora fulva</name>
    <name type="common">Tomato leaf mold</name>
    <name type="synonym">Cladosporium fulvum</name>
    <dbReference type="NCBI Taxonomy" id="5499"/>
    <lineage>
        <taxon>Eukaryota</taxon>
        <taxon>Fungi</taxon>
        <taxon>Dikarya</taxon>
        <taxon>Ascomycota</taxon>
        <taxon>Pezizomycotina</taxon>
        <taxon>Dothideomycetes</taxon>
        <taxon>Dothideomycetidae</taxon>
        <taxon>Mycosphaerellales</taxon>
        <taxon>Mycosphaerellaceae</taxon>
        <taxon>Fulvia</taxon>
    </lineage>
</organism>
<dbReference type="Proteomes" id="UP000756132">
    <property type="component" value="Chromosome 1"/>
</dbReference>
<dbReference type="GeneID" id="71980550"/>
<evidence type="ECO:0000256" key="1">
    <source>
        <dbReference type="ARBA" id="ARBA00022723"/>
    </source>
</evidence>
<dbReference type="OMA" id="CLQSWRH"/>
<feature type="domain" description="RING-CH-type" evidence="6">
    <location>
        <begin position="58"/>
        <end position="150"/>
    </location>
</feature>
<feature type="region of interest" description="Disordered" evidence="4">
    <location>
        <begin position="15"/>
        <end position="60"/>
    </location>
</feature>
<evidence type="ECO:0000256" key="4">
    <source>
        <dbReference type="SAM" id="MobiDB-lite"/>
    </source>
</evidence>
<dbReference type="RefSeq" id="XP_047755303.1">
    <property type="nucleotide sequence ID" value="XM_047899820.1"/>
</dbReference>
<evidence type="ECO:0000256" key="3">
    <source>
        <dbReference type="ARBA" id="ARBA00022833"/>
    </source>
</evidence>
<sequence>MAAYTSGASWSFDNILGSFESDIPPTTSNTTASDTTANDTADSTAPPPPGEPQPKRRRTHYAPRKCRICLEEVNATFPDVSDSALPASMQSAPRPVYESEEGGRLLSPCKCKGSQKYVHEECLGAWRRADPTQKRNYWECPTCRYRYNIQRLNWSAWISSTTAQLALTIFIFVVSTFILGFFADPIINLYLAPVDTIVSGDIVPTIEPTTWAEHMAKGFASLGLLGFAKYMLSSPFQWFRFGGGNRYGRNTAGSGRDRLQQISWITLAIGISTIAYAVWKGVRAWSRRKLRQAGERVMDVPGAEDDDDED</sequence>
<keyword evidence="5" id="KW-0812">Transmembrane</keyword>
<keyword evidence="3" id="KW-0862">Zinc</keyword>
<dbReference type="PANTHER" id="PTHR46347:SF1">
    <property type="entry name" value="RING_FYVE_PHD ZINC FINGER SUPERFAMILY PROTEIN"/>
    <property type="match status" value="1"/>
</dbReference>
<evidence type="ECO:0000259" key="6">
    <source>
        <dbReference type="PROSITE" id="PS51292"/>
    </source>
</evidence>
<name>A0A9Q8P2R3_PASFU</name>
<evidence type="ECO:0000313" key="7">
    <source>
        <dbReference type="EMBL" id="UJO10937.1"/>
    </source>
</evidence>
<dbReference type="InterPro" id="IPR013083">
    <property type="entry name" value="Znf_RING/FYVE/PHD"/>
</dbReference>
<dbReference type="CDD" id="cd16495">
    <property type="entry name" value="RING_CH-C4HC3_MARCH"/>
    <property type="match status" value="1"/>
</dbReference>
<feature type="transmembrane region" description="Helical" evidence="5">
    <location>
        <begin position="262"/>
        <end position="279"/>
    </location>
</feature>
<dbReference type="KEGG" id="ffu:CLAFUR5_00672"/>
<dbReference type="PANTHER" id="PTHR46347">
    <property type="entry name" value="RING/FYVE/PHD ZINC FINGER SUPERFAMILY PROTEIN"/>
    <property type="match status" value="1"/>
</dbReference>
<dbReference type="Gene3D" id="3.30.40.10">
    <property type="entry name" value="Zinc/RING finger domain, C3HC4 (zinc finger)"/>
    <property type="match status" value="1"/>
</dbReference>
<evidence type="ECO:0000256" key="5">
    <source>
        <dbReference type="SAM" id="Phobius"/>
    </source>
</evidence>
<evidence type="ECO:0000256" key="2">
    <source>
        <dbReference type="ARBA" id="ARBA00022771"/>
    </source>
</evidence>
<gene>
    <name evidence="7" type="ORF">CLAFUR5_00672</name>
</gene>
<reference evidence="7" key="2">
    <citation type="journal article" date="2022" name="Microb. Genom.">
        <title>A chromosome-scale genome assembly of the tomato pathogen Cladosporium fulvum reveals a compartmentalized genome architecture and the presence of a dispensable chromosome.</title>
        <authorList>
            <person name="Zaccaron A.Z."/>
            <person name="Chen L.H."/>
            <person name="Samaras A."/>
            <person name="Stergiopoulos I."/>
        </authorList>
    </citation>
    <scope>NUCLEOTIDE SEQUENCE</scope>
    <source>
        <strain evidence="7">Race5_Kim</strain>
    </source>
</reference>
<evidence type="ECO:0000313" key="8">
    <source>
        <dbReference type="Proteomes" id="UP000756132"/>
    </source>
</evidence>
<dbReference type="InterPro" id="IPR011016">
    <property type="entry name" value="Znf_RING-CH"/>
</dbReference>
<dbReference type="SUPFAM" id="SSF57850">
    <property type="entry name" value="RING/U-box"/>
    <property type="match status" value="1"/>
</dbReference>
<keyword evidence="5" id="KW-0472">Membrane</keyword>
<protein>
    <recommendedName>
        <fullName evidence="6">RING-CH-type domain-containing protein</fullName>
    </recommendedName>
</protein>
<dbReference type="Pfam" id="PF12906">
    <property type="entry name" value="RINGv"/>
    <property type="match status" value="1"/>
</dbReference>